<gene>
    <name evidence="2" type="ORF">Vretifemale_15136</name>
</gene>
<dbReference type="PANTHER" id="PTHR35467:SF2">
    <property type="entry name" value="PROTEIN NEOXANTHIN-DEFICIENT 1"/>
    <property type="match status" value="1"/>
</dbReference>
<organism evidence="2 3">
    <name type="scientific">Volvox reticuliferus</name>
    <dbReference type="NCBI Taxonomy" id="1737510"/>
    <lineage>
        <taxon>Eukaryota</taxon>
        <taxon>Viridiplantae</taxon>
        <taxon>Chlorophyta</taxon>
        <taxon>core chlorophytes</taxon>
        <taxon>Chlorophyceae</taxon>
        <taxon>CS clade</taxon>
        <taxon>Chlamydomonadales</taxon>
        <taxon>Volvocaceae</taxon>
        <taxon>Volvox</taxon>
    </lineage>
</organism>
<evidence type="ECO:0000256" key="1">
    <source>
        <dbReference type="SAM" id="SignalP"/>
    </source>
</evidence>
<dbReference type="GO" id="GO:0008168">
    <property type="term" value="F:methyltransferase activity"/>
    <property type="evidence" value="ECO:0007669"/>
    <property type="project" value="InterPro"/>
</dbReference>
<comment type="caution">
    <text evidence="2">The sequence shown here is derived from an EMBL/GenBank/DDBJ whole genome shotgun (WGS) entry which is preliminary data.</text>
</comment>
<dbReference type="InterPro" id="IPR023375">
    <property type="entry name" value="ADC_dom_sf"/>
</dbReference>
<evidence type="ECO:0000313" key="2">
    <source>
        <dbReference type="EMBL" id="GIL86933.1"/>
    </source>
</evidence>
<name>A0A8J4CQE8_9CHLO</name>
<dbReference type="PROSITE" id="PS00092">
    <property type="entry name" value="N6_MTASE"/>
    <property type="match status" value="1"/>
</dbReference>
<dbReference type="GO" id="GO:0003676">
    <property type="term" value="F:nucleic acid binding"/>
    <property type="evidence" value="ECO:0007669"/>
    <property type="project" value="InterPro"/>
</dbReference>
<feature type="chain" id="PRO_5035160969" evidence="1">
    <location>
        <begin position="21"/>
        <end position="383"/>
    </location>
</feature>
<protein>
    <submittedName>
        <fullName evidence="2">Uncharacterized protein</fullName>
    </submittedName>
</protein>
<evidence type="ECO:0000313" key="3">
    <source>
        <dbReference type="Proteomes" id="UP000747110"/>
    </source>
</evidence>
<dbReference type="InterPro" id="IPR002052">
    <property type="entry name" value="DNA_methylase_N6_adenine_CS"/>
</dbReference>
<dbReference type="Gene3D" id="2.40.400.10">
    <property type="entry name" value="Acetoacetate decarboxylase-like"/>
    <property type="match status" value="1"/>
</dbReference>
<keyword evidence="1" id="KW-0732">Signal</keyword>
<reference evidence="2" key="1">
    <citation type="journal article" date="2021" name="Proc. Natl. Acad. Sci. U.S.A.">
        <title>Three genomes in the algal genus Volvox reveal the fate of a haploid sex-determining region after a transition to homothallism.</title>
        <authorList>
            <person name="Yamamoto K."/>
            <person name="Hamaji T."/>
            <person name="Kawai-Toyooka H."/>
            <person name="Matsuzaki R."/>
            <person name="Takahashi F."/>
            <person name="Nishimura Y."/>
            <person name="Kawachi M."/>
            <person name="Noguchi H."/>
            <person name="Minakuchi Y."/>
            <person name="Umen J.G."/>
            <person name="Toyoda A."/>
            <person name="Nozaki H."/>
        </authorList>
    </citation>
    <scope>NUCLEOTIDE SEQUENCE</scope>
    <source>
        <strain evidence="2">NIES-3786</strain>
    </source>
</reference>
<dbReference type="AlphaFoldDB" id="A0A8J4CQE8"/>
<keyword evidence="3" id="KW-1185">Reference proteome</keyword>
<feature type="signal peptide" evidence="1">
    <location>
        <begin position="1"/>
        <end position="20"/>
    </location>
</feature>
<dbReference type="GO" id="GO:0032259">
    <property type="term" value="P:methylation"/>
    <property type="evidence" value="ECO:0007669"/>
    <property type="project" value="InterPro"/>
</dbReference>
<accession>A0A8J4CQE8</accession>
<sequence length="383" mass="41740">LQKVWLLLSSSGLAVRQLQGCLPFIYFYAPSRLDHFLVLNVKLFYGLNSNKLGRSPWIGQSRSCRWLDSDDMVYADPPWVFKGKALYQLQLVKSDEARKYIPDKFKLVEAFGYTLGGFYLARYEDSPAGAFDELVAMAGLVWNPPTSCAWAARVYVNNREARDHGVNHVGLPSRLAAFKLFGGGCDGGTAVGSGSRSRSWWCKARTPGAADQEKTRAWGDQQPISRPQAAVLELRNVDSSRGRGLSSPVCRITMPDANRSLGPRITLSLPSFSGGTPEVPGLLRYACDLITNVGLAAPLAVEVPSTGREDEGSREYLGAVLGGRPLLTLEFAQMEMCVEAPEALLEGATTQEHLQLQAALSQRWAGPRTASLTATWAARLASA</sequence>
<proteinExistence type="predicted"/>
<dbReference type="PANTHER" id="PTHR35467">
    <property type="match status" value="1"/>
</dbReference>
<dbReference type="Proteomes" id="UP000747110">
    <property type="component" value="Unassembled WGS sequence"/>
</dbReference>
<dbReference type="EMBL" id="BNCP01000037">
    <property type="protein sequence ID" value="GIL86933.1"/>
    <property type="molecule type" value="Genomic_DNA"/>
</dbReference>
<feature type="non-terminal residue" evidence="2">
    <location>
        <position position="1"/>
    </location>
</feature>
<dbReference type="OrthoDB" id="9970474at2759"/>
<dbReference type="SUPFAM" id="SSF160104">
    <property type="entry name" value="Acetoacetate decarboxylase-like"/>
    <property type="match status" value="1"/>
</dbReference>
<dbReference type="InterPro" id="IPR039343">
    <property type="entry name" value="NDX1-like"/>
</dbReference>